<accession>A0A066RRI9</accession>
<sequence length="83" mass="9645">MKLVYQPFDFQSKDVFSAESIKDIKKVYITPTWNGTRRFDDDVEKLSATKMQIGDQYDSWQCERPASCIATSVLKYVPNEQIT</sequence>
<evidence type="ECO:0000313" key="1">
    <source>
        <dbReference type="EMBL" id="KDM90018.1"/>
    </source>
</evidence>
<dbReference type="AlphaFoldDB" id="A0A066RRI9"/>
<keyword evidence="2" id="KW-1185">Reference proteome</keyword>
<evidence type="ECO:0000313" key="2">
    <source>
        <dbReference type="Proteomes" id="UP000027192"/>
    </source>
</evidence>
<comment type="caution">
    <text evidence="1">The sequence shown here is derived from an EMBL/GenBank/DDBJ whole genome shotgun (WGS) entry which is preliminary data.</text>
</comment>
<dbReference type="RefSeq" id="WP_051642199.1">
    <property type="nucleotide sequence ID" value="NZ_JAGSGC010000008.1"/>
</dbReference>
<gene>
    <name evidence="1" type="ORF">EA58_18925</name>
</gene>
<protein>
    <submittedName>
        <fullName evidence="1">Uncharacterized protein</fullName>
    </submittedName>
</protein>
<proteinExistence type="predicted"/>
<organism evidence="1 2">
    <name type="scientific">Photobacterium galatheae</name>
    <dbReference type="NCBI Taxonomy" id="1654360"/>
    <lineage>
        <taxon>Bacteria</taxon>
        <taxon>Pseudomonadati</taxon>
        <taxon>Pseudomonadota</taxon>
        <taxon>Gammaproteobacteria</taxon>
        <taxon>Vibrionales</taxon>
        <taxon>Vibrionaceae</taxon>
        <taxon>Photobacterium</taxon>
    </lineage>
</organism>
<reference evidence="1 2" key="1">
    <citation type="submission" date="2014-04" db="EMBL/GenBank/DDBJ databases">
        <title>Draft genome sequence of Photobacterium halotolerans S2753: a solonamide, ngercheumicin and holomycin producer.</title>
        <authorList>
            <person name="Machado H.R."/>
            <person name="Gram L."/>
        </authorList>
    </citation>
    <scope>NUCLEOTIDE SEQUENCE [LARGE SCALE GENOMIC DNA]</scope>
    <source>
        <strain evidence="1 2">S2753</strain>
    </source>
</reference>
<dbReference type="Proteomes" id="UP000027192">
    <property type="component" value="Unassembled WGS sequence"/>
</dbReference>
<dbReference type="OrthoDB" id="5881532at2"/>
<name>A0A066RRI9_9GAMM</name>
<dbReference type="EMBL" id="JMIB01000038">
    <property type="protein sequence ID" value="KDM90018.1"/>
    <property type="molecule type" value="Genomic_DNA"/>
</dbReference>